<keyword evidence="4" id="KW-1185">Reference proteome</keyword>
<dbReference type="InterPro" id="IPR006311">
    <property type="entry name" value="TAT_signal"/>
</dbReference>
<dbReference type="Pfam" id="PF16036">
    <property type="entry name" value="Chalcone_3"/>
    <property type="match status" value="1"/>
</dbReference>
<name>A0A562R0F2_9BURK</name>
<feature type="chain" id="PRO_5021832060" evidence="1">
    <location>
        <begin position="26"/>
        <end position="195"/>
    </location>
</feature>
<gene>
    <name evidence="3" type="ORF">IP91_04519</name>
</gene>
<dbReference type="PROSITE" id="PS51318">
    <property type="entry name" value="TAT"/>
    <property type="match status" value="1"/>
</dbReference>
<dbReference type="GO" id="GO:0016872">
    <property type="term" value="F:intramolecular lyase activity"/>
    <property type="evidence" value="ECO:0007669"/>
    <property type="project" value="InterPro"/>
</dbReference>
<dbReference type="SUPFAM" id="SSF54626">
    <property type="entry name" value="Chalcone isomerase"/>
    <property type="match status" value="1"/>
</dbReference>
<feature type="domain" description="Chalcone isomerase" evidence="2">
    <location>
        <begin position="26"/>
        <end position="194"/>
    </location>
</feature>
<keyword evidence="3" id="KW-0413">Isomerase</keyword>
<evidence type="ECO:0000313" key="3">
    <source>
        <dbReference type="EMBL" id="TWI61920.1"/>
    </source>
</evidence>
<accession>A0A562R0F2</accession>
<keyword evidence="1" id="KW-0732">Signal</keyword>
<protein>
    <submittedName>
        <fullName evidence="3">Chalcone isomerase-like protein</fullName>
    </submittedName>
</protein>
<sequence>MNATRRTLIHGACALLLAASLPALAATTVADVRFDDTATVQGQALKLNGAGLRTKVIFKVYALGLYLPEKKTTASDILATQGARRVQIVTLRDLSSEDFGDAFMKGLNANTDQAERTRLLSQTKTFGEMFASIPGLKKGDVLLVDWIPGTGTVCTLNGKQIGQTVPELAFYNAILRIWIGDKPADTDLKPKLLGG</sequence>
<reference evidence="3 4" key="1">
    <citation type="journal article" date="2015" name="Stand. Genomic Sci.">
        <title>Genomic Encyclopedia of Bacterial and Archaeal Type Strains, Phase III: the genomes of soil and plant-associated and newly described type strains.</title>
        <authorList>
            <person name="Whitman W.B."/>
            <person name="Woyke T."/>
            <person name="Klenk H.P."/>
            <person name="Zhou Y."/>
            <person name="Lilburn T.G."/>
            <person name="Beck B.J."/>
            <person name="De Vos P."/>
            <person name="Vandamme P."/>
            <person name="Eisen J.A."/>
            <person name="Garrity G."/>
            <person name="Hugenholtz P."/>
            <person name="Kyrpides N.C."/>
        </authorList>
    </citation>
    <scope>NUCLEOTIDE SEQUENCE [LARGE SCALE GENOMIC DNA]</scope>
    <source>
        <strain evidence="3 4">CGMCC 1.10822</strain>
    </source>
</reference>
<organism evidence="3 4">
    <name type="scientific">Pseudoduganella lurida</name>
    <dbReference type="NCBI Taxonomy" id="1036180"/>
    <lineage>
        <taxon>Bacteria</taxon>
        <taxon>Pseudomonadati</taxon>
        <taxon>Pseudomonadota</taxon>
        <taxon>Betaproteobacteria</taxon>
        <taxon>Burkholderiales</taxon>
        <taxon>Oxalobacteraceae</taxon>
        <taxon>Telluria group</taxon>
        <taxon>Pseudoduganella</taxon>
    </lineage>
</organism>
<comment type="caution">
    <text evidence="3">The sequence shown here is derived from an EMBL/GenBank/DDBJ whole genome shotgun (WGS) entry which is preliminary data.</text>
</comment>
<dbReference type="RefSeq" id="WP_145652226.1">
    <property type="nucleotide sequence ID" value="NZ_VLLB01000010.1"/>
</dbReference>
<dbReference type="AlphaFoldDB" id="A0A562R0F2"/>
<dbReference type="OrthoDB" id="9795336at2"/>
<dbReference type="Proteomes" id="UP000318431">
    <property type="component" value="Unassembled WGS sequence"/>
</dbReference>
<dbReference type="Gene3D" id="3.50.70.10">
    <property type="match status" value="1"/>
</dbReference>
<feature type="signal peptide" evidence="1">
    <location>
        <begin position="1"/>
        <end position="25"/>
    </location>
</feature>
<dbReference type="InterPro" id="IPR036298">
    <property type="entry name" value="Chalcone_isomerase_sf"/>
</dbReference>
<evidence type="ECO:0000259" key="2">
    <source>
        <dbReference type="Pfam" id="PF16036"/>
    </source>
</evidence>
<evidence type="ECO:0000256" key="1">
    <source>
        <dbReference type="SAM" id="SignalP"/>
    </source>
</evidence>
<dbReference type="InterPro" id="IPR016088">
    <property type="entry name" value="Chalcone_isomerase_3-sand"/>
</dbReference>
<evidence type="ECO:0000313" key="4">
    <source>
        <dbReference type="Proteomes" id="UP000318431"/>
    </source>
</evidence>
<proteinExistence type="predicted"/>
<dbReference type="InterPro" id="IPR016087">
    <property type="entry name" value="Chalcone_isomerase"/>
</dbReference>
<dbReference type="EMBL" id="VLLB01000010">
    <property type="protein sequence ID" value="TWI61920.1"/>
    <property type="molecule type" value="Genomic_DNA"/>
</dbReference>